<reference evidence="2 3" key="1">
    <citation type="journal article" date="2009" name="Science">
        <title>Green evolution and dynamic adaptations revealed by genomes of the marine picoeukaryotes Micromonas.</title>
        <authorList>
            <person name="Worden A.Z."/>
            <person name="Lee J.H."/>
            <person name="Mock T."/>
            <person name="Rouze P."/>
            <person name="Simmons M.P."/>
            <person name="Aerts A.L."/>
            <person name="Allen A.E."/>
            <person name="Cuvelier M.L."/>
            <person name="Derelle E."/>
            <person name="Everett M.V."/>
            <person name="Foulon E."/>
            <person name="Grimwood J."/>
            <person name="Gundlach H."/>
            <person name="Henrissat B."/>
            <person name="Napoli C."/>
            <person name="McDonald S.M."/>
            <person name="Parker M.S."/>
            <person name="Rombauts S."/>
            <person name="Salamov A."/>
            <person name="Von Dassow P."/>
            <person name="Badger J.H."/>
            <person name="Coutinho P.M."/>
            <person name="Demir E."/>
            <person name="Dubchak I."/>
            <person name="Gentemann C."/>
            <person name="Eikrem W."/>
            <person name="Gready J.E."/>
            <person name="John U."/>
            <person name="Lanier W."/>
            <person name="Lindquist E.A."/>
            <person name="Lucas S."/>
            <person name="Mayer K.F."/>
            <person name="Moreau H."/>
            <person name="Not F."/>
            <person name="Otillar R."/>
            <person name="Panaud O."/>
            <person name="Pangilinan J."/>
            <person name="Paulsen I."/>
            <person name="Piegu B."/>
            <person name="Poliakov A."/>
            <person name="Robbens S."/>
            <person name="Schmutz J."/>
            <person name="Toulza E."/>
            <person name="Wyss T."/>
            <person name="Zelensky A."/>
            <person name="Zhou K."/>
            <person name="Armbrust E.V."/>
            <person name="Bhattacharya D."/>
            <person name="Goodenough U.W."/>
            <person name="Van de Peer Y."/>
            <person name="Grigoriev I.V."/>
        </authorList>
    </citation>
    <scope>NUCLEOTIDE SEQUENCE [LARGE SCALE GENOMIC DNA]</scope>
    <source>
        <strain evidence="2 3">CCMP1545</strain>
    </source>
</reference>
<dbReference type="EMBL" id="GG663744">
    <property type="protein sequence ID" value="EEH54418.1"/>
    <property type="molecule type" value="Genomic_DNA"/>
</dbReference>
<dbReference type="STRING" id="564608.C1N1C2"/>
<dbReference type="OrthoDB" id="78088at2759"/>
<dbReference type="RefSeq" id="XP_003061788.1">
    <property type="nucleotide sequence ID" value="XM_003061742.1"/>
</dbReference>
<dbReference type="PANTHER" id="PTHR22100:SF13">
    <property type="entry name" value="WINGS APART-LIKE PROTEIN HOMOLOG"/>
    <property type="match status" value="1"/>
</dbReference>
<dbReference type="InterPro" id="IPR039874">
    <property type="entry name" value="WAPL"/>
</dbReference>
<proteinExistence type="predicted"/>
<sequence length="427" mass="43925">MPMSSPVPAAVAKRLSDDGAAAGSPTTFNFSRVAAAVDASIAWLDDGRADVDGNRTGEPARWTMTHSLLRAIPALASAAAASAHDARAGETVCGVRVSRDGGLGVDARLCASVLRSVVHVLTNLTNENPAGCAAVRACDGGLDNAASLVPWCAALQGLIPGAGPSKEKREEAAIRSGEVRKNATRAGLGPAAAARQAKEDAECGVAADMLNAAMCLLVNMCEIDAETCKALRTLETDVGALECVGAHRGKNGKKTTLKSAAKARAAAAALASRHVGLVELLTQIFVRSGGAGPVDEDGNVIKKASEGDGDGDGDGDGKRETRKTRASAAAAANEPEDDEVTAEMIEAREKEGDGLITQAYAALLAAFLVENQPALRADVVCSMPEGGLAAMAGVLERFRAFHENLDSISEESHASLSRIIKWLKGNN</sequence>
<dbReference type="PANTHER" id="PTHR22100">
    <property type="entry name" value="WINGS APART-LIKE PROTEIN HOMOLOG"/>
    <property type="match status" value="1"/>
</dbReference>
<protein>
    <submittedName>
        <fullName evidence="2">Predicted protein</fullName>
    </submittedName>
</protein>
<dbReference type="Proteomes" id="UP000001876">
    <property type="component" value="Unassembled WGS sequence"/>
</dbReference>
<dbReference type="Gene3D" id="1.25.10.10">
    <property type="entry name" value="Leucine-rich Repeat Variant"/>
    <property type="match status" value="1"/>
</dbReference>
<feature type="region of interest" description="Disordered" evidence="1">
    <location>
        <begin position="296"/>
        <end position="338"/>
    </location>
</feature>
<gene>
    <name evidence="2" type="ORF">MICPUCDRAFT_63060</name>
</gene>
<dbReference type="eggNOG" id="KOG2152">
    <property type="taxonomic scope" value="Eukaryota"/>
</dbReference>
<name>C1N1C2_MICPC</name>
<keyword evidence="3" id="KW-1185">Reference proteome</keyword>
<dbReference type="KEGG" id="mpp:MICPUCDRAFT_63060"/>
<dbReference type="GeneID" id="9687227"/>
<evidence type="ECO:0000313" key="3">
    <source>
        <dbReference type="Proteomes" id="UP000001876"/>
    </source>
</evidence>
<evidence type="ECO:0000313" key="2">
    <source>
        <dbReference type="EMBL" id="EEH54418.1"/>
    </source>
</evidence>
<organism evidence="3">
    <name type="scientific">Micromonas pusilla (strain CCMP1545)</name>
    <name type="common">Picoplanktonic green alga</name>
    <dbReference type="NCBI Taxonomy" id="564608"/>
    <lineage>
        <taxon>Eukaryota</taxon>
        <taxon>Viridiplantae</taxon>
        <taxon>Chlorophyta</taxon>
        <taxon>Mamiellophyceae</taxon>
        <taxon>Mamiellales</taxon>
        <taxon>Mamiellaceae</taxon>
        <taxon>Micromonas</taxon>
    </lineage>
</organism>
<evidence type="ECO:0000256" key="1">
    <source>
        <dbReference type="SAM" id="MobiDB-lite"/>
    </source>
</evidence>
<dbReference type="AlphaFoldDB" id="C1N1C2"/>
<dbReference type="InterPro" id="IPR011989">
    <property type="entry name" value="ARM-like"/>
</dbReference>
<accession>C1N1C2</accession>